<protein>
    <submittedName>
        <fullName evidence="2">Uncharacterized protein</fullName>
    </submittedName>
</protein>
<dbReference type="OrthoDB" id="3680973at2759"/>
<feature type="compositionally biased region" description="Low complexity" evidence="1">
    <location>
        <begin position="158"/>
        <end position="173"/>
    </location>
</feature>
<evidence type="ECO:0000256" key="1">
    <source>
        <dbReference type="SAM" id="MobiDB-lite"/>
    </source>
</evidence>
<gene>
    <name evidence="2" type="ORF">FB567DRAFT_85110</name>
</gene>
<dbReference type="EMBL" id="JAGMVJ010000012">
    <property type="protein sequence ID" value="KAH7084540.1"/>
    <property type="molecule type" value="Genomic_DNA"/>
</dbReference>
<comment type="caution">
    <text evidence="2">The sequence shown here is derived from an EMBL/GenBank/DDBJ whole genome shotgun (WGS) entry which is preliminary data.</text>
</comment>
<feature type="region of interest" description="Disordered" evidence="1">
    <location>
        <begin position="395"/>
        <end position="433"/>
    </location>
</feature>
<feature type="compositionally biased region" description="Basic and acidic residues" evidence="1">
    <location>
        <begin position="395"/>
        <end position="414"/>
    </location>
</feature>
<feature type="region of interest" description="Disordered" evidence="1">
    <location>
        <begin position="136"/>
        <end position="188"/>
    </location>
</feature>
<sequence>MRPSPMIFVREFDGAETSFRIPIRRTRSYWEFLEHIHNTFNRPWERYNAHLHLDNDICDGRISPSEWDARAYFEAEFLVDNRLVLFVHFEVVEARISGLDADIDDNDEELWQWGCEGSEGLQDTWYRANQDMDGDDLDEWDLDPYPPFPETLPKEDGSASSIFTSSARSSQASLPPKPTPEVITVDDSDTTRNLDTGIIIGRAKAHCCRDPNIRPVVRAVLNSKGSVCAFICAKYANRSSQKGDVQISMKDVDYSPDLSRSSFGEKRTMAIRHKLQAKLAIQRQCAGHSPSPLRSLLPANVFRDTTTKTYQTVMDEGIIIGHARPDSCRNPDKPPIVRASLNRVGSVMAYIPAEDSLRSLTKGRAQIPLTKVAFVPEFEVLTPAKRPEAIKEMILAKEGGKGGEGKEGDGRVEGAEYDSDDWGDEKLVDVEGV</sequence>
<accession>A0A8K0R608</accession>
<organism evidence="2 3">
    <name type="scientific">Paraphoma chrysanthemicola</name>
    <dbReference type="NCBI Taxonomy" id="798071"/>
    <lineage>
        <taxon>Eukaryota</taxon>
        <taxon>Fungi</taxon>
        <taxon>Dikarya</taxon>
        <taxon>Ascomycota</taxon>
        <taxon>Pezizomycotina</taxon>
        <taxon>Dothideomycetes</taxon>
        <taxon>Pleosporomycetidae</taxon>
        <taxon>Pleosporales</taxon>
        <taxon>Pleosporineae</taxon>
        <taxon>Phaeosphaeriaceae</taxon>
        <taxon>Paraphoma</taxon>
    </lineage>
</organism>
<proteinExistence type="predicted"/>
<evidence type="ECO:0000313" key="2">
    <source>
        <dbReference type="EMBL" id="KAH7084540.1"/>
    </source>
</evidence>
<reference evidence="2" key="1">
    <citation type="journal article" date="2021" name="Nat. Commun.">
        <title>Genetic determinants of endophytism in the Arabidopsis root mycobiome.</title>
        <authorList>
            <person name="Mesny F."/>
            <person name="Miyauchi S."/>
            <person name="Thiergart T."/>
            <person name="Pickel B."/>
            <person name="Atanasova L."/>
            <person name="Karlsson M."/>
            <person name="Huettel B."/>
            <person name="Barry K.W."/>
            <person name="Haridas S."/>
            <person name="Chen C."/>
            <person name="Bauer D."/>
            <person name="Andreopoulos W."/>
            <person name="Pangilinan J."/>
            <person name="LaButti K."/>
            <person name="Riley R."/>
            <person name="Lipzen A."/>
            <person name="Clum A."/>
            <person name="Drula E."/>
            <person name="Henrissat B."/>
            <person name="Kohler A."/>
            <person name="Grigoriev I.V."/>
            <person name="Martin F.M."/>
            <person name="Hacquard S."/>
        </authorList>
    </citation>
    <scope>NUCLEOTIDE SEQUENCE</scope>
    <source>
        <strain evidence="2">MPI-SDFR-AT-0120</strain>
    </source>
</reference>
<dbReference type="AlphaFoldDB" id="A0A8K0R608"/>
<evidence type="ECO:0000313" key="3">
    <source>
        <dbReference type="Proteomes" id="UP000813461"/>
    </source>
</evidence>
<keyword evidence="3" id="KW-1185">Reference proteome</keyword>
<feature type="compositionally biased region" description="Basic and acidic residues" evidence="1">
    <location>
        <begin position="424"/>
        <end position="433"/>
    </location>
</feature>
<dbReference type="Proteomes" id="UP000813461">
    <property type="component" value="Unassembled WGS sequence"/>
</dbReference>
<name>A0A8K0R608_9PLEO</name>